<sequence>MAARDDGLRRSRLLLAGSGEAMRPEEERPDRVREFGASLRRRLGGRVGHEWWCLPGGVLLGLLGASVLPVVAGALAVPLVRRRLRAHQERKAAEDREEAVIGLCAAVSGELRAGTPPDRALLAAGADGLGDHGAALLAAARFGGDIPEALRKGAALPGADGLRGAAACWQVAAGSGAGLAEGMDRVAAALRAERDQRDEVRAQLAGPRATAVLLALLPVFGLLLGSAMGADPLRMLLHSAAGLSCLAVGVLLEFAGLAWVARIVRAAEGGGPA</sequence>
<name>A0A345Y0B2_9ACTN</name>
<dbReference type="EMBL" id="CP031320">
    <property type="protein sequence ID" value="AXK37328.1"/>
    <property type="molecule type" value="Genomic_DNA"/>
</dbReference>
<keyword evidence="2" id="KW-1003">Cell membrane</keyword>
<evidence type="ECO:0000256" key="6">
    <source>
        <dbReference type="SAM" id="Phobius"/>
    </source>
</evidence>
<evidence type="ECO:0000256" key="5">
    <source>
        <dbReference type="ARBA" id="ARBA00023136"/>
    </source>
</evidence>
<comment type="subcellular location">
    <subcellularLocation>
        <location evidence="1">Cell membrane</location>
        <topology evidence="1">Multi-pass membrane protein</topology>
    </subcellularLocation>
</comment>
<organism evidence="8 9">
    <name type="scientific">Streptomyces armeniacus</name>
    <dbReference type="NCBI Taxonomy" id="83291"/>
    <lineage>
        <taxon>Bacteria</taxon>
        <taxon>Bacillati</taxon>
        <taxon>Actinomycetota</taxon>
        <taxon>Actinomycetes</taxon>
        <taxon>Kitasatosporales</taxon>
        <taxon>Streptomycetaceae</taxon>
        <taxon>Streptomyces</taxon>
    </lineage>
</organism>
<evidence type="ECO:0000313" key="9">
    <source>
        <dbReference type="Proteomes" id="UP000254425"/>
    </source>
</evidence>
<keyword evidence="4 6" id="KW-1133">Transmembrane helix</keyword>
<dbReference type="InterPro" id="IPR018076">
    <property type="entry name" value="T2SS_GspF_dom"/>
</dbReference>
<dbReference type="PANTHER" id="PTHR35007:SF4">
    <property type="entry name" value="CONSERVED TRANSMEMBRANE PROTEIN-RELATED"/>
    <property type="match status" value="1"/>
</dbReference>
<evidence type="ECO:0000256" key="2">
    <source>
        <dbReference type="ARBA" id="ARBA00022475"/>
    </source>
</evidence>
<keyword evidence="9" id="KW-1185">Reference proteome</keyword>
<dbReference type="RefSeq" id="WP_208884683.1">
    <property type="nucleotide sequence ID" value="NZ_CP031320.1"/>
</dbReference>
<dbReference type="Proteomes" id="UP000254425">
    <property type="component" value="Chromosome"/>
</dbReference>
<accession>A0A345Y0B2</accession>
<reference evidence="8 9" key="1">
    <citation type="submission" date="2018-07" db="EMBL/GenBank/DDBJ databases">
        <title>Draft genome of the type strain Streptomyces armeniacus ATCC 15676.</title>
        <authorList>
            <person name="Labana P."/>
            <person name="Gosse J.T."/>
            <person name="Boddy C.N."/>
        </authorList>
    </citation>
    <scope>NUCLEOTIDE SEQUENCE [LARGE SCALE GENOMIC DNA]</scope>
    <source>
        <strain evidence="8 9">ATCC 15676</strain>
    </source>
</reference>
<dbReference type="KEGG" id="sarm:DVA86_14215"/>
<evidence type="ECO:0000256" key="3">
    <source>
        <dbReference type="ARBA" id="ARBA00022692"/>
    </source>
</evidence>
<keyword evidence="5 6" id="KW-0472">Membrane</keyword>
<feature type="domain" description="Type II secretion system protein GspF" evidence="7">
    <location>
        <begin position="104"/>
        <end position="223"/>
    </location>
</feature>
<protein>
    <recommendedName>
        <fullName evidence="7">Type II secretion system protein GspF domain-containing protein</fullName>
    </recommendedName>
</protein>
<evidence type="ECO:0000313" key="8">
    <source>
        <dbReference type="EMBL" id="AXK37328.1"/>
    </source>
</evidence>
<evidence type="ECO:0000259" key="7">
    <source>
        <dbReference type="Pfam" id="PF00482"/>
    </source>
</evidence>
<dbReference type="AlphaFoldDB" id="A0A345Y0B2"/>
<proteinExistence type="predicted"/>
<dbReference type="Pfam" id="PF00482">
    <property type="entry name" value="T2SSF"/>
    <property type="match status" value="1"/>
</dbReference>
<evidence type="ECO:0000256" key="1">
    <source>
        <dbReference type="ARBA" id="ARBA00004651"/>
    </source>
</evidence>
<keyword evidence="3 6" id="KW-0812">Transmembrane</keyword>
<gene>
    <name evidence="8" type="ORF">DVA86_14215</name>
</gene>
<dbReference type="PANTHER" id="PTHR35007">
    <property type="entry name" value="INTEGRAL MEMBRANE PROTEIN-RELATED"/>
    <property type="match status" value="1"/>
</dbReference>
<feature type="transmembrane region" description="Helical" evidence="6">
    <location>
        <begin position="211"/>
        <end position="230"/>
    </location>
</feature>
<evidence type="ECO:0000256" key="4">
    <source>
        <dbReference type="ARBA" id="ARBA00022989"/>
    </source>
</evidence>
<feature type="transmembrane region" description="Helical" evidence="6">
    <location>
        <begin position="236"/>
        <end position="260"/>
    </location>
</feature>
<dbReference type="GO" id="GO:0005886">
    <property type="term" value="C:plasma membrane"/>
    <property type="evidence" value="ECO:0007669"/>
    <property type="project" value="UniProtKB-SubCell"/>
</dbReference>
<feature type="transmembrane region" description="Helical" evidence="6">
    <location>
        <begin position="58"/>
        <end position="80"/>
    </location>
</feature>